<reference evidence="1" key="1">
    <citation type="journal article" date="2014" name="Front. Microbiol.">
        <title>High frequency of phylogenetically diverse reductive dehalogenase-homologous genes in deep subseafloor sedimentary metagenomes.</title>
        <authorList>
            <person name="Kawai M."/>
            <person name="Futagami T."/>
            <person name="Toyoda A."/>
            <person name="Takaki Y."/>
            <person name="Nishi S."/>
            <person name="Hori S."/>
            <person name="Arai W."/>
            <person name="Tsubouchi T."/>
            <person name="Morono Y."/>
            <person name="Uchiyama I."/>
            <person name="Ito T."/>
            <person name="Fujiyama A."/>
            <person name="Inagaki F."/>
            <person name="Takami H."/>
        </authorList>
    </citation>
    <scope>NUCLEOTIDE SEQUENCE</scope>
    <source>
        <strain evidence="1">Expedition CK06-06</strain>
    </source>
</reference>
<sequence>GKNYEIRGTLLTTTYDDQILIPGMGMNVLREKRTEFEAEIKGKASIFALALNYKSTNNEWEPLRDPHFILPPMEKYTSNVLAGGAGLVFGELNKSFFEVLGYYGIGKLNEKLNVPGKEVYYFDTYINSQTITEWFGKAHTRLYLGKLLVELEGIYGEYDSRAGGLDGRVITLGGSVGFSILKNTYVSVFYQYSDIEDALVKLEPDDLYGFTLTFNFPFKK</sequence>
<feature type="non-terminal residue" evidence="1">
    <location>
        <position position="1"/>
    </location>
</feature>
<accession>X0W922</accession>
<proteinExistence type="predicted"/>
<evidence type="ECO:0000313" key="1">
    <source>
        <dbReference type="EMBL" id="GAG27439.1"/>
    </source>
</evidence>
<dbReference type="EMBL" id="BARS01032338">
    <property type="protein sequence ID" value="GAG27439.1"/>
    <property type="molecule type" value="Genomic_DNA"/>
</dbReference>
<organism evidence="1">
    <name type="scientific">marine sediment metagenome</name>
    <dbReference type="NCBI Taxonomy" id="412755"/>
    <lineage>
        <taxon>unclassified sequences</taxon>
        <taxon>metagenomes</taxon>
        <taxon>ecological metagenomes</taxon>
    </lineage>
</organism>
<protein>
    <submittedName>
        <fullName evidence="1">Uncharacterized protein</fullName>
    </submittedName>
</protein>
<gene>
    <name evidence="1" type="ORF">S01H1_50200</name>
</gene>
<dbReference type="AlphaFoldDB" id="X0W922"/>
<comment type="caution">
    <text evidence="1">The sequence shown here is derived from an EMBL/GenBank/DDBJ whole genome shotgun (WGS) entry which is preliminary data.</text>
</comment>
<name>X0W922_9ZZZZ</name>